<dbReference type="Pfam" id="PF11346">
    <property type="entry name" value="DUF3149"/>
    <property type="match status" value="1"/>
</dbReference>
<accession>A0A2K4MUA4</accession>
<gene>
    <name evidence="2" type="ORF">C2134_00280</name>
</gene>
<dbReference type="RefSeq" id="WP_103316558.1">
    <property type="nucleotide sequence ID" value="NZ_PPTF01000001.1"/>
</dbReference>
<evidence type="ECO:0000313" key="3">
    <source>
        <dbReference type="Proteomes" id="UP000236416"/>
    </source>
</evidence>
<keyword evidence="1" id="KW-1133">Transmembrane helix</keyword>
<dbReference type="InterPro" id="IPR021494">
    <property type="entry name" value="DUF3149"/>
</dbReference>
<evidence type="ECO:0000313" key="2">
    <source>
        <dbReference type="EMBL" id="POB00697.1"/>
    </source>
</evidence>
<sequence>MELLTLMVSDDVGRLSLLTIVVATLVVIGAVWVIFKNINKPGK</sequence>
<reference evidence="2 3" key="1">
    <citation type="submission" date="2018-01" db="EMBL/GenBank/DDBJ databases">
        <title>Genomic Sequence of Chromobacterium MWU13-2610 from wild cranberry bogs within the Cape Cod National Seashore.</title>
        <authorList>
            <person name="O'Hara-Hanley K."/>
            <person name="Soby S."/>
            <person name="Harrison A."/>
        </authorList>
    </citation>
    <scope>NUCLEOTIDE SEQUENCE [LARGE SCALE GENOMIC DNA]</scope>
    <source>
        <strain evidence="2 3">MWU13-2610</strain>
    </source>
</reference>
<keyword evidence="1" id="KW-0812">Transmembrane</keyword>
<dbReference type="AlphaFoldDB" id="A0A2K4MUA4"/>
<organism evidence="2 3">
    <name type="scientific">Chromobacterium sinusclupearum</name>
    <dbReference type="NCBI Taxonomy" id="2077146"/>
    <lineage>
        <taxon>Bacteria</taxon>
        <taxon>Pseudomonadati</taxon>
        <taxon>Pseudomonadota</taxon>
        <taxon>Betaproteobacteria</taxon>
        <taxon>Neisseriales</taxon>
        <taxon>Chromobacteriaceae</taxon>
        <taxon>Chromobacterium</taxon>
    </lineage>
</organism>
<keyword evidence="1" id="KW-0472">Membrane</keyword>
<protein>
    <submittedName>
        <fullName evidence="2">DUF3149 domain-containing protein</fullName>
    </submittedName>
</protein>
<proteinExistence type="predicted"/>
<name>A0A2K4MUA4_9NEIS</name>
<dbReference type="EMBL" id="PPTF01000001">
    <property type="protein sequence ID" value="POB00697.1"/>
    <property type="molecule type" value="Genomic_DNA"/>
</dbReference>
<comment type="caution">
    <text evidence="2">The sequence shown here is derived from an EMBL/GenBank/DDBJ whole genome shotgun (WGS) entry which is preliminary data.</text>
</comment>
<dbReference type="Proteomes" id="UP000236416">
    <property type="component" value="Unassembled WGS sequence"/>
</dbReference>
<evidence type="ECO:0000256" key="1">
    <source>
        <dbReference type="SAM" id="Phobius"/>
    </source>
</evidence>
<feature type="transmembrane region" description="Helical" evidence="1">
    <location>
        <begin position="12"/>
        <end position="35"/>
    </location>
</feature>
<keyword evidence="3" id="KW-1185">Reference proteome</keyword>